<feature type="domain" description="Xylanolytic transcriptional activator regulatory" evidence="9">
    <location>
        <begin position="153"/>
        <end position="308"/>
    </location>
</feature>
<dbReference type="AlphaFoldDB" id="A0A9P0EL67"/>
<keyword evidence="11" id="KW-1185">Reference proteome</keyword>
<dbReference type="GO" id="GO:0043565">
    <property type="term" value="F:sequence-specific DNA binding"/>
    <property type="evidence" value="ECO:0007669"/>
    <property type="project" value="TreeGrafter"/>
</dbReference>
<keyword evidence="5" id="KW-0238">DNA-binding</keyword>
<evidence type="ECO:0000313" key="11">
    <source>
        <dbReference type="Proteomes" id="UP000775872"/>
    </source>
</evidence>
<keyword evidence="3" id="KW-0862">Zinc</keyword>
<feature type="region of interest" description="Disordered" evidence="8">
    <location>
        <begin position="33"/>
        <end position="68"/>
    </location>
</feature>
<dbReference type="GO" id="GO:0006351">
    <property type="term" value="P:DNA-templated transcription"/>
    <property type="evidence" value="ECO:0007669"/>
    <property type="project" value="InterPro"/>
</dbReference>
<dbReference type="PANTHER" id="PTHR47782">
    <property type="entry name" value="ZN(II)2CYS6 TRANSCRIPTION FACTOR (EUROFUNG)-RELATED"/>
    <property type="match status" value="1"/>
</dbReference>
<dbReference type="GO" id="GO:0008270">
    <property type="term" value="F:zinc ion binding"/>
    <property type="evidence" value="ECO:0007669"/>
    <property type="project" value="InterPro"/>
</dbReference>
<dbReference type="PANTHER" id="PTHR47782:SF12">
    <property type="entry name" value="ZN(II)2CYS6 TRANSCRIPTION FACTOR (EUROFUNG)"/>
    <property type="match status" value="1"/>
</dbReference>
<feature type="compositionally biased region" description="Polar residues" evidence="8">
    <location>
        <begin position="44"/>
        <end position="53"/>
    </location>
</feature>
<evidence type="ECO:0000313" key="10">
    <source>
        <dbReference type="EMBL" id="CAH0051623.1"/>
    </source>
</evidence>
<dbReference type="GO" id="GO:0000981">
    <property type="term" value="F:DNA-binding transcription factor activity, RNA polymerase II-specific"/>
    <property type="evidence" value="ECO:0007669"/>
    <property type="project" value="TreeGrafter"/>
</dbReference>
<dbReference type="GO" id="GO:0045944">
    <property type="term" value="P:positive regulation of transcription by RNA polymerase II"/>
    <property type="evidence" value="ECO:0007669"/>
    <property type="project" value="TreeGrafter"/>
</dbReference>
<keyword evidence="2" id="KW-0479">Metal-binding</keyword>
<sequence length="509" mass="56212">MTVDVAASNGGRGYVEQLEEKLRAVQSLHLAAPQQSEPELLRLQKSTPSSDNHSIAHPDSAAGSGRLPSVPDIDSPLAHLTLAAMAVGGEVQHAYNFTLAEAINTVSCCNGSMLTMDTHDGAFAFGDILEESPAISLSRLITAIPSEQAVQLIDSYFDTIHLMFPWTDHSSVITMYSQISSQTGLSHTPMEELLMAVVLALGMDMCGRTSEADLLAHCISRQVNSYFPAPSQGEPDGLRDTQSLLLLSVLSLYHPGAGLTWHHVGLTITRAISFGLHREPNYTDSVSSLEPHVHARRNTFWSAYSLDRAKGPDTSHHYFQLHEWIDRVNAADSSFRLAYSTQFHELLYLKGLLLLFELNPAREYVGSATAIEVLGACKRVVEIAHHWTLAKRTLCWIISSFVFSAGILYLDIVIRDRYARSQQSLTDMMAFFNNCTSSLASHGQRFPGIKNYHELYGSVTAAASQVFERERVSNSHPLPLEKELFDCSFITDLSLRKIVKDIYVALKGC</sequence>
<dbReference type="OrthoDB" id="10562036at2759"/>
<evidence type="ECO:0000256" key="1">
    <source>
        <dbReference type="ARBA" id="ARBA00004123"/>
    </source>
</evidence>
<accession>A0A9P0EL67</accession>
<dbReference type="InterPro" id="IPR007219">
    <property type="entry name" value="XnlR_reg_dom"/>
</dbReference>
<dbReference type="InterPro" id="IPR052202">
    <property type="entry name" value="Yeast_MetPath_Reg"/>
</dbReference>
<evidence type="ECO:0000256" key="3">
    <source>
        <dbReference type="ARBA" id="ARBA00022833"/>
    </source>
</evidence>
<evidence type="ECO:0000256" key="6">
    <source>
        <dbReference type="ARBA" id="ARBA00023163"/>
    </source>
</evidence>
<comment type="caution">
    <text evidence="10">The sequence shown here is derived from an EMBL/GenBank/DDBJ whole genome shotgun (WGS) entry which is preliminary data.</text>
</comment>
<dbReference type="Pfam" id="PF04082">
    <property type="entry name" value="Fungal_trans"/>
    <property type="match status" value="1"/>
</dbReference>
<evidence type="ECO:0000256" key="2">
    <source>
        <dbReference type="ARBA" id="ARBA00022723"/>
    </source>
</evidence>
<comment type="subcellular location">
    <subcellularLocation>
        <location evidence="1">Nucleus</location>
    </subcellularLocation>
</comment>
<keyword evidence="7" id="KW-0539">Nucleus</keyword>
<reference evidence="10 11" key="2">
    <citation type="submission" date="2021-10" db="EMBL/GenBank/DDBJ databases">
        <authorList>
            <person name="Piombo E."/>
        </authorList>
    </citation>
    <scope>NUCLEOTIDE SEQUENCE [LARGE SCALE GENOMIC DNA]</scope>
</reference>
<name>A0A9P0EL67_9HYPO</name>
<evidence type="ECO:0000256" key="8">
    <source>
        <dbReference type="SAM" id="MobiDB-lite"/>
    </source>
</evidence>
<evidence type="ECO:0000256" key="7">
    <source>
        <dbReference type="ARBA" id="ARBA00023242"/>
    </source>
</evidence>
<dbReference type="CDD" id="cd12148">
    <property type="entry name" value="fungal_TF_MHR"/>
    <property type="match status" value="1"/>
</dbReference>
<dbReference type="EMBL" id="CABFOC020000042">
    <property type="protein sequence ID" value="CAH0051623.1"/>
    <property type="molecule type" value="Genomic_DNA"/>
</dbReference>
<evidence type="ECO:0000256" key="5">
    <source>
        <dbReference type="ARBA" id="ARBA00023125"/>
    </source>
</evidence>
<proteinExistence type="predicted"/>
<organism evidence="10 11">
    <name type="scientific">Clonostachys solani</name>
    <dbReference type="NCBI Taxonomy" id="160281"/>
    <lineage>
        <taxon>Eukaryota</taxon>
        <taxon>Fungi</taxon>
        <taxon>Dikarya</taxon>
        <taxon>Ascomycota</taxon>
        <taxon>Pezizomycotina</taxon>
        <taxon>Sordariomycetes</taxon>
        <taxon>Hypocreomycetidae</taxon>
        <taxon>Hypocreales</taxon>
        <taxon>Bionectriaceae</taxon>
        <taxon>Clonostachys</taxon>
    </lineage>
</organism>
<evidence type="ECO:0000256" key="4">
    <source>
        <dbReference type="ARBA" id="ARBA00023015"/>
    </source>
</evidence>
<reference evidence="11" key="1">
    <citation type="submission" date="2019-06" db="EMBL/GenBank/DDBJ databases">
        <authorList>
            <person name="Broberg M."/>
        </authorList>
    </citation>
    <scope>NUCLEOTIDE SEQUENCE [LARGE SCALE GENOMIC DNA]</scope>
</reference>
<protein>
    <recommendedName>
        <fullName evidence="9">Xylanolytic transcriptional activator regulatory domain-containing protein</fullName>
    </recommendedName>
</protein>
<dbReference type="Proteomes" id="UP000775872">
    <property type="component" value="Unassembled WGS sequence"/>
</dbReference>
<keyword evidence="6" id="KW-0804">Transcription</keyword>
<dbReference type="GO" id="GO:0005634">
    <property type="term" value="C:nucleus"/>
    <property type="evidence" value="ECO:0007669"/>
    <property type="project" value="UniProtKB-SubCell"/>
</dbReference>
<gene>
    <name evidence="10" type="ORF">CSOL1703_00014272</name>
</gene>
<evidence type="ECO:0000259" key="9">
    <source>
        <dbReference type="Pfam" id="PF04082"/>
    </source>
</evidence>
<keyword evidence="4" id="KW-0805">Transcription regulation</keyword>